<protein>
    <recommendedName>
        <fullName evidence="2">BRCT domain-containing protein</fullName>
    </recommendedName>
</protein>
<dbReference type="Proteomes" id="UP001445335">
    <property type="component" value="Unassembled WGS sequence"/>
</dbReference>
<feature type="compositionally biased region" description="Low complexity" evidence="1">
    <location>
        <begin position="362"/>
        <end position="371"/>
    </location>
</feature>
<evidence type="ECO:0000313" key="3">
    <source>
        <dbReference type="EMBL" id="KAK9840982.1"/>
    </source>
</evidence>
<evidence type="ECO:0000259" key="2">
    <source>
        <dbReference type="PROSITE" id="PS50172"/>
    </source>
</evidence>
<dbReference type="Pfam" id="PF12738">
    <property type="entry name" value="PTCB-BRCT"/>
    <property type="match status" value="1"/>
</dbReference>
<dbReference type="InterPro" id="IPR036420">
    <property type="entry name" value="BRCT_dom_sf"/>
</dbReference>
<dbReference type="PROSITE" id="PS50172">
    <property type="entry name" value="BRCT"/>
    <property type="match status" value="3"/>
</dbReference>
<feature type="domain" description="BRCT" evidence="2">
    <location>
        <begin position="464"/>
        <end position="551"/>
    </location>
</feature>
<name>A0AAW1S4X3_9CHLO</name>
<dbReference type="InterPro" id="IPR001357">
    <property type="entry name" value="BRCT_dom"/>
</dbReference>
<dbReference type="PANTHER" id="PTHR47181:SF2">
    <property type="entry name" value="BRCA1 C TERMINUS DOMAIN CONTAINING PROTEIN, EXPRESSED"/>
    <property type="match status" value="1"/>
</dbReference>
<feature type="region of interest" description="Disordered" evidence="1">
    <location>
        <begin position="302"/>
        <end position="372"/>
    </location>
</feature>
<dbReference type="AlphaFoldDB" id="A0AAW1S4X3"/>
<reference evidence="3 4" key="1">
    <citation type="journal article" date="2024" name="Nat. Commun.">
        <title>Phylogenomics reveals the evolutionary origins of lichenization in chlorophyte algae.</title>
        <authorList>
            <person name="Puginier C."/>
            <person name="Libourel C."/>
            <person name="Otte J."/>
            <person name="Skaloud P."/>
            <person name="Haon M."/>
            <person name="Grisel S."/>
            <person name="Petersen M."/>
            <person name="Berrin J.G."/>
            <person name="Delaux P.M."/>
            <person name="Dal Grande F."/>
            <person name="Keller J."/>
        </authorList>
    </citation>
    <scope>NUCLEOTIDE SEQUENCE [LARGE SCALE GENOMIC DNA]</scope>
    <source>
        <strain evidence="3 4">SAG 245.80</strain>
    </source>
</reference>
<proteinExistence type="predicted"/>
<evidence type="ECO:0000256" key="1">
    <source>
        <dbReference type="SAM" id="MobiDB-lite"/>
    </source>
</evidence>
<dbReference type="Gene3D" id="3.40.50.10190">
    <property type="entry name" value="BRCT domain"/>
    <property type="match status" value="4"/>
</dbReference>
<sequence length="590" mass="62279">MLDSQMPSTLFEGLVLGVCVADEQAGASQSQRDGPFAVLELQRLIEGAGGQVRPLHMESDVGSCTHVVARHAEQPGVRWAMESGAQPVSHFWVWECVEAQQLLPTEDPLYRPAREAALPGSRHVQATLTGFQGAQRQHIIELLRVMGVRVQKSMLLSSITHVVAKDTHDPASDKLVTARRYQDRRRIAIVNCLWVYECLRRGQVLDDGDFSRNAPPEADPGRGALAIVSWRSRDAGEHLGTPSAGHLAAHPADEGGMAGQVAAAEAMTGRLLAQLDATSPPAHHVHRAERHVYLCSLASPAEEPAAGEKPRGVLPRVAADDGGPDMAAGDLKHAGREAGAGAAAKSSKAEKAGRGPGRPRAKSGGPAPARRPAGHALGYGYIDGLQSHLWDARVTHVVAPELRRAVKTLSAFAAGVWVLRTSFLEASGRACALLEPEEHELERCMSGLVADGAPRHWRLQAAERGHGAFHGLRVALHGRFGRNAKPSREDVAAMLEAGGAAVVPVAQALASGADLAITRADCPRSDPKVRALLAAGIAVAAPQYVVEWLAQPWRVPSAHLLFGSAPGAALAGAEASRAGAPGLDEGSMSF</sequence>
<evidence type="ECO:0000313" key="4">
    <source>
        <dbReference type="Proteomes" id="UP001445335"/>
    </source>
</evidence>
<organism evidence="3 4">
    <name type="scientific">Elliptochloris bilobata</name>
    <dbReference type="NCBI Taxonomy" id="381761"/>
    <lineage>
        <taxon>Eukaryota</taxon>
        <taxon>Viridiplantae</taxon>
        <taxon>Chlorophyta</taxon>
        <taxon>core chlorophytes</taxon>
        <taxon>Trebouxiophyceae</taxon>
        <taxon>Trebouxiophyceae incertae sedis</taxon>
        <taxon>Elliptochloris clade</taxon>
        <taxon>Elliptochloris</taxon>
    </lineage>
</organism>
<dbReference type="PANTHER" id="PTHR47181">
    <property type="entry name" value="BRCA1 C TERMINUS DOMAIN CONTAINING PROTEIN, EXPRESSED"/>
    <property type="match status" value="1"/>
</dbReference>
<dbReference type="SMART" id="SM00292">
    <property type="entry name" value="BRCT"/>
    <property type="match status" value="3"/>
</dbReference>
<feature type="compositionally biased region" description="Low complexity" evidence="1">
    <location>
        <begin position="337"/>
        <end position="346"/>
    </location>
</feature>
<dbReference type="InterPro" id="IPR044254">
    <property type="entry name" value="At4g02110-like"/>
</dbReference>
<comment type="caution">
    <text evidence="3">The sequence shown here is derived from an EMBL/GenBank/DDBJ whole genome shotgun (WGS) entry which is preliminary data.</text>
</comment>
<feature type="domain" description="BRCT" evidence="2">
    <location>
        <begin position="123"/>
        <end position="212"/>
    </location>
</feature>
<dbReference type="SUPFAM" id="SSF52113">
    <property type="entry name" value="BRCT domain"/>
    <property type="match status" value="3"/>
</dbReference>
<feature type="domain" description="BRCT" evidence="2">
    <location>
        <begin position="6"/>
        <end position="110"/>
    </location>
</feature>
<accession>A0AAW1S4X3</accession>
<feature type="compositionally biased region" description="Low complexity" evidence="1">
    <location>
        <begin position="320"/>
        <end position="329"/>
    </location>
</feature>
<dbReference type="EMBL" id="JALJOU010000011">
    <property type="protein sequence ID" value="KAK9840982.1"/>
    <property type="molecule type" value="Genomic_DNA"/>
</dbReference>
<keyword evidence="4" id="KW-1185">Reference proteome</keyword>
<gene>
    <name evidence="3" type="ORF">WJX81_003698</name>
</gene>